<sequence length="61" mass="6747">MSGMVKAAVVNEASSLLRKMEEHGCIADRNSHDIIHNGFARTGVPKRATEMFEAMKHSGKY</sequence>
<evidence type="ECO:0000256" key="1">
    <source>
        <dbReference type="ARBA" id="ARBA00022737"/>
    </source>
</evidence>
<dbReference type="InterPro" id="IPR011990">
    <property type="entry name" value="TPR-like_helical_dom_sf"/>
</dbReference>
<evidence type="ECO:0000313" key="2">
    <source>
        <dbReference type="EMBL" id="KAG2317758.1"/>
    </source>
</evidence>
<evidence type="ECO:0008006" key="4">
    <source>
        <dbReference type="Google" id="ProtNLM"/>
    </source>
</evidence>
<gene>
    <name evidence="2" type="ORF">Bca52824_020880</name>
</gene>
<dbReference type="EMBL" id="JAAMPC010000004">
    <property type="protein sequence ID" value="KAG2317758.1"/>
    <property type="molecule type" value="Genomic_DNA"/>
</dbReference>
<dbReference type="Gene3D" id="1.25.40.10">
    <property type="entry name" value="Tetratricopeptide repeat domain"/>
    <property type="match status" value="1"/>
</dbReference>
<dbReference type="NCBIfam" id="TIGR00756">
    <property type="entry name" value="PPR"/>
    <property type="match status" value="1"/>
</dbReference>
<name>A0A8X7VVU3_BRACI</name>
<dbReference type="Proteomes" id="UP000886595">
    <property type="component" value="Unassembled WGS sequence"/>
</dbReference>
<accession>A0A8X7VVU3</accession>
<organism evidence="2 3">
    <name type="scientific">Brassica carinata</name>
    <name type="common">Ethiopian mustard</name>
    <name type="synonym">Abyssinian cabbage</name>
    <dbReference type="NCBI Taxonomy" id="52824"/>
    <lineage>
        <taxon>Eukaryota</taxon>
        <taxon>Viridiplantae</taxon>
        <taxon>Streptophyta</taxon>
        <taxon>Embryophyta</taxon>
        <taxon>Tracheophyta</taxon>
        <taxon>Spermatophyta</taxon>
        <taxon>Magnoliopsida</taxon>
        <taxon>eudicotyledons</taxon>
        <taxon>Gunneridae</taxon>
        <taxon>Pentapetalae</taxon>
        <taxon>rosids</taxon>
        <taxon>malvids</taxon>
        <taxon>Brassicales</taxon>
        <taxon>Brassicaceae</taxon>
        <taxon>Brassiceae</taxon>
        <taxon>Brassica</taxon>
    </lineage>
</organism>
<protein>
    <recommendedName>
        <fullName evidence="4">Pentatricopeptide repeat-containing protein</fullName>
    </recommendedName>
</protein>
<dbReference type="InterPro" id="IPR002885">
    <property type="entry name" value="PPR_rpt"/>
</dbReference>
<keyword evidence="1" id="KW-0677">Repeat</keyword>
<evidence type="ECO:0000313" key="3">
    <source>
        <dbReference type="Proteomes" id="UP000886595"/>
    </source>
</evidence>
<comment type="caution">
    <text evidence="2">The sequence shown here is derived from an EMBL/GenBank/DDBJ whole genome shotgun (WGS) entry which is preliminary data.</text>
</comment>
<keyword evidence="3" id="KW-1185">Reference proteome</keyword>
<proteinExistence type="predicted"/>
<dbReference type="Pfam" id="PF01535">
    <property type="entry name" value="PPR"/>
    <property type="match status" value="2"/>
</dbReference>
<dbReference type="AlphaFoldDB" id="A0A8X7VVU3"/>
<reference evidence="2 3" key="1">
    <citation type="submission" date="2020-02" db="EMBL/GenBank/DDBJ databases">
        <authorList>
            <person name="Ma Q."/>
            <person name="Huang Y."/>
            <person name="Song X."/>
            <person name="Pei D."/>
        </authorList>
    </citation>
    <scope>NUCLEOTIDE SEQUENCE [LARGE SCALE GENOMIC DNA]</scope>
    <source>
        <strain evidence="2">Sxm20200214</strain>
        <tissue evidence="2">Leaf</tissue>
    </source>
</reference>
<dbReference type="OrthoDB" id="1934535at2759"/>